<organism evidence="1 2">
    <name type="scientific">Aspergillus pseudodeflectus</name>
    <dbReference type="NCBI Taxonomy" id="176178"/>
    <lineage>
        <taxon>Eukaryota</taxon>
        <taxon>Fungi</taxon>
        <taxon>Dikarya</taxon>
        <taxon>Ascomycota</taxon>
        <taxon>Pezizomycotina</taxon>
        <taxon>Eurotiomycetes</taxon>
        <taxon>Eurotiomycetidae</taxon>
        <taxon>Eurotiales</taxon>
        <taxon>Aspergillaceae</taxon>
        <taxon>Aspergillus</taxon>
        <taxon>Aspergillus subgen. Nidulantes</taxon>
    </lineage>
</organism>
<reference evidence="1 2" key="1">
    <citation type="submission" date="2024-07" db="EMBL/GenBank/DDBJ databases">
        <title>Section-level genome sequencing and comparative genomics of Aspergillus sections Usti and Cavernicolus.</title>
        <authorList>
            <consortium name="Lawrence Berkeley National Laboratory"/>
            <person name="Nybo J.L."/>
            <person name="Vesth T.C."/>
            <person name="Theobald S."/>
            <person name="Frisvad J.C."/>
            <person name="Larsen T.O."/>
            <person name="Kjaerboelling I."/>
            <person name="Rothschild-Mancinelli K."/>
            <person name="Lyhne E.K."/>
            <person name="Kogle M.E."/>
            <person name="Barry K."/>
            <person name="Clum A."/>
            <person name="Na H."/>
            <person name="Ledsgaard L."/>
            <person name="Lin J."/>
            <person name="Lipzen A."/>
            <person name="Kuo A."/>
            <person name="Riley R."/>
            <person name="Mondo S."/>
            <person name="LaButti K."/>
            <person name="Haridas S."/>
            <person name="Pangalinan J."/>
            <person name="Salamov A.A."/>
            <person name="Simmons B.A."/>
            <person name="Magnuson J.K."/>
            <person name="Chen J."/>
            <person name="Drula E."/>
            <person name="Henrissat B."/>
            <person name="Wiebenga A."/>
            <person name="Lubbers R.J."/>
            <person name="Gomes A.C."/>
            <person name="Macurrencykelacurrency M.R."/>
            <person name="Stajich J."/>
            <person name="Grigoriev I.V."/>
            <person name="Mortensen U.H."/>
            <person name="De vries R.P."/>
            <person name="Baker S.E."/>
            <person name="Andersen M.R."/>
        </authorList>
    </citation>
    <scope>NUCLEOTIDE SEQUENCE [LARGE SCALE GENOMIC DNA]</scope>
    <source>
        <strain evidence="1 2">CBS 756.74</strain>
    </source>
</reference>
<name>A0ABR4K111_9EURO</name>
<dbReference type="EMBL" id="JBFXLR010000039">
    <property type="protein sequence ID" value="KAL2844932.1"/>
    <property type="molecule type" value="Genomic_DNA"/>
</dbReference>
<accession>A0ABR4K111</accession>
<keyword evidence="2" id="KW-1185">Reference proteome</keyword>
<gene>
    <name evidence="1" type="ORF">BJX68DRAFT_242594</name>
</gene>
<dbReference type="Proteomes" id="UP001610444">
    <property type="component" value="Unassembled WGS sequence"/>
</dbReference>
<comment type="caution">
    <text evidence="1">The sequence shown here is derived from an EMBL/GenBank/DDBJ whole genome shotgun (WGS) entry which is preliminary data.</text>
</comment>
<evidence type="ECO:0000313" key="1">
    <source>
        <dbReference type="EMBL" id="KAL2844932.1"/>
    </source>
</evidence>
<sequence>MGDPGGLVSSGLVSAVGFVSSVPDAGGLLPSGFVSVGFVSSGCVSGGLVSSGFVSGGWCAGSTSTFAPGG</sequence>
<proteinExistence type="predicted"/>
<protein>
    <submittedName>
        <fullName evidence="1">Uncharacterized protein</fullName>
    </submittedName>
</protein>
<dbReference type="GeneID" id="98156175"/>
<evidence type="ECO:0000313" key="2">
    <source>
        <dbReference type="Proteomes" id="UP001610444"/>
    </source>
</evidence>
<dbReference type="RefSeq" id="XP_070896398.1">
    <property type="nucleotide sequence ID" value="XM_071041011.1"/>
</dbReference>